<dbReference type="Gene3D" id="3.90.79.10">
    <property type="entry name" value="Nucleoside Triphosphate Pyrophosphohydrolase"/>
    <property type="match status" value="1"/>
</dbReference>
<evidence type="ECO:0000256" key="7">
    <source>
        <dbReference type="ARBA" id="ARBA00023211"/>
    </source>
</evidence>
<keyword evidence="5" id="KW-0378">Hydrolase</keyword>
<reference evidence="9" key="1">
    <citation type="submission" date="2019-10" db="EMBL/GenBank/DDBJ databases">
        <title>Short sand fly seasons in Tbilisi, Georgia, hinder development of host immunity to saliva of the visceral leishmaniasis vector Phlebotomus kandelakii.</title>
        <authorList>
            <person name="Oliveira F."/>
            <person name="Giorgobiani E."/>
            <person name="Guimaraes-Costa A.B."/>
            <person name="Abdeladhim M."/>
            <person name="Oristian J."/>
            <person name="Tskhvaradze L."/>
            <person name="Tsertsvadze N."/>
            <person name="Zakalashvili M."/>
            <person name="Valenzuela J.G."/>
            <person name="Kamhawi S."/>
        </authorList>
    </citation>
    <scope>NUCLEOTIDE SEQUENCE</scope>
    <source>
        <strain evidence="9">Wild-capture in Tbilisi</strain>
        <tissue evidence="9">Salivary glands</tissue>
    </source>
</reference>
<evidence type="ECO:0000256" key="1">
    <source>
        <dbReference type="ARBA" id="ARBA00001936"/>
    </source>
</evidence>
<accession>A0A6B2EH88</accession>
<name>A0A6B2EH88_9DIPT</name>
<keyword evidence="7" id="KW-0464">Manganese</keyword>
<keyword evidence="4" id="KW-0479">Metal-binding</keyword>
<keyword evidence="6" id="KW-0460">Magnesium</keyword>
<dbReference type="InterPro" id="IPR000086">
    <property type="entry name" value="NUDIX_hydrolase_dom"/>
</dbReference>
<dbReference type="InterPro" id="IPR015797">
    <property type="entry name" value="NUDIX_hydrolase-like_dom_sf"/>
</dbReference>
<proteinExistence type="inferred from homology"/>
<evidence type="ECO:0000256" key="6">
    <source>
        <dbReference type="ARBA" id="ARBA00022842"/>
    </source>
</evidence>
<evidence type="ECO:0000256" key="4">
    <source>
        <dbReference type="ARBA" id="ARBA00022723"/>
    </source>
</evidence>
<evidence type="ECO:0000259" key="8">
    <source>
        <dbReference type="PROSITE" id="PS51462"/>
    </source>
</evidence>
<dbReference type="EMBL" id="GIFK01003277">
    <property type="protein sequence ID" value="NBJ60980.1"/>
    <property type="molecule type" value="Transcribed_RNA"/>
</dbReference>
<evidence type="ECO:0000313" key="9">
    <source>
        <dbReference type="EMBL" id="NBJ60980.1"/>
    </source>
</evidence>
<feature type="domain" description="Nudix hydrolase" evidence="8">
    <location>
        <begin position="7"/>
        <end position="239"/>
    </location>
</feature>
<evidence type="ECO:0000256" key="5">
    <source>
        <dbReference type="ARBA" id="ARBA00022801"/>
    </source>
</evidence>
<comment type="cofactor">
    <cofactor evidence="1">
        <name>Mn(2+)</name>
        <dbReference type="ChEBI" id="CHEBI:29035"/>
    </cofactor>
</comment>
<comment type="cofactor">
    <cofactor evidence="2">
        <name>Mg(2+)</name>
        <dbReference type="ChEBI" id="CHEBI:18420"/>
    </cofactor>
</comment>
<organism evidence="9">
    <name type="scientific">Phlebotomus kandelakii</name>
    <dbReference type="NCBI Taxonomy" id="1109342"/>
    <lineage>
        <taxon>Eukaryota</taxon>
        <taxon>Metazoa</taxon>
        <taxon>Ecdysozoa</taxon>
        <taxon>Arthropoda</taxon>
        <taxon>Hexapoda</taxon>
        <taxon>Insecta</taxon>
        <taxon>Pterygota</taxon>
        <taxon>Neoptera</taxon>
        <taxon>Endopterygota</taxon>
        <taxon>Diptera</taxon>
        <taxon>Nematocera</taxon>
        <taxon>Psychodoidea</taxon>
        <taxon>Psychodidae</taxon>
        <taxon>Phlebotomus</taxon>
        <taxon>Larroussius</taxon>
    </lineage>
</organism>
<dbReference type="PROSITE" id="PS51462">
    <property type="entry name" value="NUDIX"/>
    <property type="match status" value="1"/>
</dbReference>
<evidence type="ECO:0000256" key="2">
    <source>
        <dbReference type="ARBA" id="ARBA00001946"/>
    </source>
</evidence>
<sequence length="358" mass="41285">MRPHSKFWRESASLLILGQSQLARQFNYEVLVLKRSSKASFMPNGIVFPGGTLEDSDSSHEWLTLYRDLGVPDARIAQLSQISGQRSFIFQCERPIDMAREISLRIGAIRETFEEVGVLIAKNAQQFAKESHLADSVTGFDVKEWQKIVHGDHREFIRLCRELNVAPDIFGAYESANWLTPTTYGRKRFNTAFFLVALPEKPQIVTEENEVQSSRWETPESILNRSRTREYFLPPPQHYELSKISRKGDIEDLAAFMAARQKLGLTLIFPYQFCLADAVLDVYPGDSLYPREPNYTEIHHDIYEHKDRTAAEMRKLFPVHHRNELLGDHSRTECRLRVNIPPINGQLNPIQEDDKAKL</sequence>
<dbReference type="GO" id="GO:0046872">
    <property type="term" value="F:metal ion binding"/>
    <property type="evidence" value="ECO:0007669"/>
    <property type="project" value="UniProtKB-KW"/>
</dbReference>
<protein>
    <submittedName>
        <fullName evidence="9">Putative nucleoside diphosphate-linked moiety x motif 19</fullName>
    </submittedName>
</protein>
<evidence type="ECO:0000256" key="3">
    <source>
        <dbReference type="ARBA" id="ARBA00005582"/>
    </source>
</evidence>
<dbReference type="PANTHER" id="PTHR12318">
    <property type="entry name" value="TESTOSTERONE-REGULATED PROTEIN RP2"/>
    <property type="match status" value="1"/>
</dbReference>
<dbReference type="PANTHER" id="PTHR12318:SF0">
    <property type="entry name" value="ACYL-COENZYME A DIPHOSPHATASE NUDT19"/>
    <property type="match status" value="1"/>
</dbReference>
<dbReference type="InterPro" id="IPR039121">
    <property type="entry name" value="NUDT19"/>
</dbReference>
<dbReference type="SUPFAM" id="SSF55811">
    <property type="entry name" value="Nudix"/>
    <property type="match status" value="1"/>
</dbReference>
<comment type="similarity">
    <text evidence="3">Belongs to the Nudix hydrolase family.</text>
</comment>
<dbReference type="GO" id="GO:0005739">
    <property type="term" value="C:mitochondrion"/>
    <property type="evidence" value="ECO:0007669"/>
    <property type="project" value="TreeGrafter"/>
</dbReference>
<dbReference type="AlphaFoldDB" id="A0A6B2EH88"/>
<dbReference type="GO" id="GO:0016818">
    <property type="term" value="F:hydrolase activity, acting on acid anhydrides, in phosphorus-containing anhydrides"/>
    <property type="evidence" value="ECO:0007669"/>
    <property type="project" value="InterPro"/>
</dbReference>
<dbReference type="CDD" id="cd18870">
    <property type="entry name" value="NUDIX_AcylCoAdiphos_Nudt19"/>
    <property type="match status" value="1"/>
</dbReference>